<dbReference type="AlphaFoldDB" id="A9A0R6"/>
<organism evidence="9 10">
    <name type="scientific">Desulfosudis oleivorans (strain DSM 6200 / JCM 39069 / Hxd3)</name>
    <name type="common">Desulfococcus oleovorans</name>
    <dbReference type="NCBI Taxonomy" id="96561"/>
    <lineage>
        <taxon>Bacteria</taxon>
        <taxon>Pseudomonadati</taxon>
        <taxon>Thermodesulfobacteriota</taxon>
        <taxon>Desulfobacteria</taxon>
        <taxon>Desulfobacterales</taxon>
        <taxon>Desulfosudaceae</taxon>
        <taxon>Desulfosudis</taxon>
    </lineage>
</organism>
<dbReference type="EMBL" id="CP000859">
    <property type="protein sequence ID" value="ABW67541.1"/>
    <property type="molecule type" value="Genomic_DNA"/>
</dbReference>
<evidence type="ECO:0000313" key="10">
    <source>
        <dbReference type="Proteomes" id="UP000008561"/>
    </source>
</evidence>
<dbReference type="Proteomes" id="UP000008561">
    <property type="component" value="Chromosome"/>
</dbReference>
<feature type="transmembrane region" description="Helical" evidence="7">
    <location>
        <begin position="155"/>
        <end position="180"/>
    </location>
</feature>
<evidence type="ECO:0000256" key="4">
    <source>
        <dbReference type="ARBA" id="ARBA00022989"/>
    </source>
</evidence>
<dbReference type="STRING" id="96561.Dole_1737"/>
<feature type="transmembrane region" description="Helical" evidence="7">
    <location>
        <begin position="14"/>
        <end position="36"/>
    </location>
</feature>
<dbReference type="RefSeq" id="WP_012175157.1">
    <property type="nucleotide sequence ID" value="NC_009943.1"/>
</dbReference>
<name>A9A0R6_DESOH</name>
<evidence type="ECO:0000256" key="5">
    <source>
        <dbReference type="ARBA" id="ARBA00023136"/>
    </source>
</evidence>
<evidence type="ECO:0000256" key="6">
    <source>
        <dbReference type="RuleBase" id="RU004057"/>
    </source>
</evidence>
<proteinExistence type="inferred from homology"/>
<feature type="transmembrane region" description="Helical" evidence="7">
    <location>
        <begin position="111"/>
        <end position="135"/>
    </location>
</feature>
<comment type="similarity">
    <text evidence="6">Belongs to the exbB/tolQ family.</text>
</comment>
<evidence type="ECO:0000256" key="7">
    <source>
        <dbReference type="SAM" id="Phobius"/>
    </source>
</evidence>
<protein>
    <submittedName>
        <fullName evidence="9">MotA/TolQ/ExbB proton channel</fullName>
    </submittedName>
</protein>
<dbReference type="HOGENOM" id="CLU_053325_4_5_7"/>
<feature type="domain" description="MotA/TolQ/ExbB proton channel" evidence="8">
    <location>
        <begin position="96"/>
        <end position="186"/>
    </location>
</feature>
<dbReference type="GO" id="GO:0017038">
    <property type="term" value="P:protein import"/>
    <property type="evidence" value="ECO:0007669"/>
    <property type="project" value="TreeGrafter"/>
</dbReference>
<dbReference type="InterPro" id="IPR002898">
    <property type="entry name" value="MotA_ExbB_proton_chnl"/>
</dbReference>
<sequence length="201" mass="21337">MNMVMDHLFRVGEYLAGGGPVMVPLLAVSFVLWLLIAHKSLVLRRLNATGISRRQAGELITAGRTPPAKCAGINAVLVRHFLARRTGSAAVDGYILDEIVLHLVFSLNRHLSVIAVLAAIAPLLGLLGTVTGMVATFDALTLFGTGNARALAGGISEALITTQAGLLVAIPGFYMSGFLARRTALLKQRAAALGMYMKRFL</sequence>
<dbReference type="GO" id="GO:0005886">
    <property type="term" value="C:plasma membrane"/>
    <property type="evidence" value="ECO:0007669"/>
    <property type="project" value="UniProtKB-SubCell"/>
</dbReference>
<dbReference type="InterPro" id="IPR050790">
    <property type="entry name" value="ExbB/TolQ_transport"/>
</dbReference>
<accession>A9A0R6</accession>
<evidence type="ECO:0000259" key="8">
    <source>
        <dbReference type="Pfam" id="PF01618"/>
    </source>
</evidence>
<dbReference type="PANTHER" id="PTHR30625:SF11">
    <property type="entry name" value="MOTA_TOLQ_EXBB PROTON CHANNEL DOMAIN-CONTAINING PROTEIN"/>
    <property type="match status" value="1"/>
</dbReference>
<dbReference type="eggNOG" id="COG0811">
    <property type="taxonomic scope" value="Bacteria"/>
</dbReference>
<keyword evidence="6" id="KW-0813">Transport</keyword>
<dbReference type="Pfam" id="PF01618">
    <property type="entry name" value="MotA_ExbB"/>
    <property type="match status" value="1"/>
</dbReference>
<keyword evidence="10" id="KW-1185">Reference proteome</keyword>
<evidence type="ECO:0000313" key="9">
    <source>
        <dbReference type="EMBL" id="ABW67541.1"/>
    </source>
</evidence>
<gene>
    <name evidence="9" type="ordered locus">Dole_1737</name>
</gene>
<evidence type="ECO:0000256" key="2">
    <source>
        <dbReference type="ARBA" id="ARBA00022475"/>
    </source>
</evidence>
<keyword evidence="2" id="KW-1003">Cell membrane</keyword>
<dbReference type="KEGG" id="dol:Dole_1737"/>
<reference evidence="9 10" key="1">
    <citation type="submission" date="2007-10" db="EMBL/GenBank/DDBJ databases">
        <title>Complete sequence of Desulfococcus oleovorans Hxd3.</title>
        <authorList>
            <consortium name="US DOE Joint Genome Institute"/>
            <person name="Copeland A."/>
            <person name="Lucas S."/>
            <person name="Lapidus A."/>
            <person name="Barry K."/>
            <person name="Glavina del Rio T."/>
            <person name="Dalin E."/>
            <person name="Tice H."/>
            <person name="Pitluck S."/>
            <person name="Kiss H."/>
            <person name="Brettin T."/>
            <person name="Bruce D."/>
            <person name="Detter J.C."/>
            <person name="Han C."/>
            <person name="Schmutz J."/>
            <person name="Larimer F."/>
            <person name="Land M."/>
            <person name="Hauser L."/>
            <person name="Kyrpides N."/>
            <person name="Kim E."/>
            <person name="Wawrik B."/>
            <person name="Richardson P."/>
        </authorList>
    </citation>
    <scope>NUCLEOTIDE SEQUENCE [LARGE SCALE GENOMIC DNA]</scope>
    <source>
        <strain evidence="10">DSM 6200 / JCM 39069 / Hxd3</strain>
    </source>
</reference>
<keyword evidence="6" id="KW-0653">Protein transport</keyword>
<evidence type="ECO:0000256" key="3">
    <source>
        <dbReference type="ARBA" id="ARBA00022692"/>
    </source>
</evidence>
<comment type="subcellular location">
    <subcellularLocation>
        <location evidence="1">Cell membrane</location>
        <topology evidence="1">Multi-pass membrane protein</topology>
    </subcellularLocation>
    <subcellularLocation>
        <location evidence="6">Membrane</location>
        <topology evidence="6">Multi-pass membrane protein</topology>
    </subcellularLocation>
</comment>
<keyword evidence="3 7" id="KW-0812">Transmembrane</keyword>
<dbReference type="PANTHER" id="PTHR30625">
    <property type="entry name" value="PROTEIN TOLQ"/>
    <property type="match status" value="1"/>
</dbReference>
<keyword evidence="5 7" id="KW-0472">Membrane</keyword>
<evidence type="ECO:0000256" key="1">
    <source>
        <dbReference type="ARBA" id="ARBA00004651"/>
    </source>
</evidence>
<keyword evidence="4 7" id="KW-1133">Transmembrane helix</keyword>